<proteinExistence type="predicted"/>
<organism evidence="1">
    <name type="scientific">Rhizophora mucronata</name>
    <name type="common">Asiatic mangrove</name>
    <dbReference type="NCBI Taxonomy" id="61149"/>
    <lineage>
        <taxon>Eukaryota</taxon>
        <taxon>Viridiplantae</taxon>
        <taxon>Streptophyta</taxon>
        <taxon>Embryophyta</taxon>
        <taxon>Tracheophyta</taxon>
        <taxon>Spermatophyta</taxon>
        <taxon>Magnoliopsida</taxon>
        <taxon>eudicotyledons</taxon>
        <taxon>Gunneridae</taxon>
        <taxon>Pentapetalae</taxon>
        <taxon>rosids</taxon>
        <taxon>fabids</taxon>
        <taxon>Malpighiales</taxon>
        <taxon>Rhizophoraceae</taxon>
        <taxon>Rhizophora</taxon>
    </lineage>
</organism>
<dbReference type="AlphaFoldDB" id="A0A2P2K3N8"/>
<sequence length="78" mass="9261">MWGLCLCDTCRVMQRFSLKNNNNKKKNLKRDTNSYSCNEFMLTNIRYFTKIVDQLGNASIEHLTLCIFFWVTRQSSRA</sequence>
<dbReference type="EMBL" id="GGEC01019815">
    <property type="protein sequence ID" value="MBX00299.1"/>
    <property type="molecule type" value="Transcribed_RNA"/>
</dbReference>
<name>A0A2P2K3N8_RHIMU</name>
<evidence type="ECO:0000313" key="1">
    <source>
        <dbReference type="EMBL" id="MBX00299.1"/>
    </source>
</evidence>
<protein>
    <submittedName>
        <fullName evidence="1">Uncharacterized protein</fullName>
    </submittedName>
</protein>
<accession>A0A2P2K3N8</accession>
<reference evidence="1" key="1">
    <citation type="submission" date="2018-02" db="EMBL/GenBank/DDBJ databases">
        <title>Rhizophora mucronata_Transcriptome.</title>
        <authorList>
            <person name="Meera S.P."/>
            <person name="Sreeshan A."/>
            <person name="Augustine A."/>
        </authorList>
    </citation>
    <scope>NUCLEOTIDE SEQUENCE</scope>
    <source>
        <tissue evidence="1">Leaf</tissue>
    </source>
</reference>